<keyword evidence="2" id="KW-1185">Reference proteome</keyword>
<evidence type="ECO:0008006" key="3">
    <source>
        <dbReference type="Google" id="ProtNLM"/>
    </source>
</evidence>
<proteinExistence type="predicted"/>
<protein>
    <recommendedName>
        <fullName evidence="3">Lipoprotein</fullName>
    </recommendedName>
</protein>
<sequence length="129" mass="14778">MLESIRNIKGLRFFCAFIALYLLNCSVDSNDNTPIYVAENLAINDQESIIELVIEKVLGYENAIPENEDTDEDNASHFKKRISITFYVLPHTSQKINTINRLSELIFFGFKMKNIGQPLFEIHSPPPEV</sequence>
<comment type="caution">
    <text evidence="1">The sequence shown here is derived from an EMBL/GenBank/DDBJ whole genome shotgun (WGS) entry which is preliminary data.</text>
</comment>
<dbReference type="RefSeq" id="WP_166136521.1">
    <property type="nucleotide sequence ID" value="NZ_JAAOBY010000005.1"/>
</dbReference>
<reference evidence="1 2" key="1">
    <citation type="submission" date="2020-08" db="EMBL/GenBank/DDBJ databases">
        <title>Description of novel Flavobacterium F-400 isolate.</title>
        <authorList>
            <person name="Saticioglu I."/>
            <person name="Duman M."/>
            <person name="Altun S."/>
        </authorList>
    </citation>
    <scope>NUCLEOTIDE SEQUENCE [LARGE SCALE GENOMIC DNA]</scope>
    <source>
        <strain evidence="1 2">F-400</strain>
    </source>
</reference>
<evidence type="ECO:0000313" key="1">
    <source>
        <dbReference type="EMBL" id="MBC5863566.1"/>
    </source>
</evidence>
<gene>
    <name evidence="1" type="ORF">H8R26_09035</name>
</gene>
<dbReference type="EMBL" id="JACRUM010000004">
    <property type="protein sequence ID" value="MBC5863566.1"/>
    <property type="molecule type" value="Genomic_DNA"/>
</dbReference>
<name>A0ABR7JGF3_9FLAO</name>
<evidence type="ECO:0000313" key="2">
    <source>
        <dbReference type="Proteomes" id="UP000621670"/>
    </source>
</evidence>
<organism evidence="1 2">
    <name type="scientific">Flavobacterium turcicum</name>
    <dbReference type="NCBI Taxonomy" id="2764718"/>
    <lineage>
        <taxon>Bacteria</taxon>
        <taxon>Pseudomonadati</taxon>
        <taxon>Bacteroidota</taxon>
        <taxon>Flavobacteriia</taxon>
        <taxon>Flavobacteriales</taxon>
        <taxon>Flavobacteriaceae</taxon>
        <taxon>Flavobacterium</taxon>
    </lineage>
</organism>
<accession>A0ABR7JGF3</accession>
<dbReference type="Proteomes" id="UP000621670">
    <property type="component" value="Unassembled WGS sequence"/>
</dbReference>